<dbReference type="SUPFAM" id="SSF47454">
    <property type="entry name" value="A DNA-binding domain in eukaryotic transcription factors"/>
    <property type="match status" value="1"/>
</dbReference>
<feature type="compositionally biased region" description="Low complexity" evidence="6">
    <location>
        <begin position="502"/>
        <end position="515"/>
    </location>
</feature>
<feature type="domain" description="BZIP" evidence="8">
    <location>
        <begin position="565"/>
        <end position="628"/>
    </location>
</feature>
<protein>
    <submittedName>
        <fullName evidence="10">BZIP domain-containing protein</fullName>
    </submittedName>
</protein>
<evidence type="ECO:0000256" key="5">
    <source>
        <dbReference type="ARBA" id="ARBA00023242"/>
    </source>
</evidence>
<accession>A0A914X8H1</accession>
<proteinExistence type="predicted"/>
<keyword evidence="9" id="KW-1185">Reference proteome</keyword>
<evidence type="ECO:0000313" key="9">
    <source>
        <dbReference type="Proteomes" id="UP000887566"/>
    </source>
</evidence>
<keyword evidence="2" id="KW-0238">DNA-binding</keyword>
<evidence type="ECO:0000256" key="6">
    <source>
        <dbReference type="SAM" id="MobiDB-lite"/>
    </source>
</evidence>
<dbReference type="PROSITE" id="PS00036">
    <property type="entry name" value="BZIP_BASIC"/>
    <property type="match status" value="1"/>
</dbReference>
<dbReference type="Gene3D" id="1.10.880.10">
    <property type="entry name" value="Transcription factor, Skn-1-like, DNA-binding domain"/>
    <property type="match status" value="1"/>
</dbReference>
<evidence type="ECO:0000256" key="2">
    <source>
        <dbReference type="ARBA" id="ARBA00023125"/>
    </source>
</evidence>
<dbReference type="Proteomes" id="UP000887566">
    <property type="component" value="Unplaced"/>
</dbReference>
<keyword evidence="7" id="KW-1133">Transmembrane helix</keyword>
<evidence type="ECO:0000256" key="7">
    <source>
        <dbReference type="SAM" id="Phobius"/>
    </source>
</evidence>
<keyword evidence="5" id="KW-0539">Nucleus</keyword>
<evidence type="ECO:0000313" key="10">
    <source>
        <dbReference type="WBParaSite" id="PSAMB.scaffold699size43517.g8017.t1"/>
    </source>
</evidence>
<dbReference type="PANTHER" id="PTHR24411:SF55">
    <property type="entry name" value="SEGMENTATION PROTEIN CAP'N'COLLAR"/>
    <property type="match status" value="1"/>
</dbReference>
<dbReference type="GO" id="GO:0000978">
    <property type="term" value="F:RNA polymerase II cis-regulatory region sequence-specific DNA binding"/>
    <property type="evidence" value="ECO:0007669"/>
    <property type="project" value="InterPro"/>
</dbReference>
<dbReference type="InterPro" id="IPR008917">
    <property type="entry name" value="TF_DNA-bd_sf"/>
</dbReference>
<evidence type="ECO:0000256" key="3">
    <source>
        <dbReference type="ARBA" id="ARBA00023159"/>
    </source>
</evidence>
<dbReference type="AlphaFoldDB" id="A0A914X8H1"/>
<dbReference type="InterPro" id="IPR004827">
    <property type="entry name" value="bZIP"/>
</dbReference>
<dbReference type="GO" id="GO:0000981">
    <property type="term" value="F:DNA-binding transcription factor activity, RNA polymerase II-specific"/>
    <property type="evidence" value="ECO:0007669"/>
    <property type="project" value="TreeGrafter"/>
</dbReference>
<name>A0A914X8H1_9BILA</name>
<sequence length="634" mass="71200">MAQRTTQTGRKPVARRRLGEWLDALLLLAVVQSLCLPYQTLDRHFARSRLVYLLDSVMSDFYPMQPMEQSREMDTPSPASYSTLKLRSHGLRWRDDEYLARVAANLYAPNGRPITLRPLLEARNTPQSRQFDWGQNASTSNNEPSLEDIDLIDVLWRQDIDVEKGNTPFVPTPAEQYERDLQLLTEKSFASPLSTDENWLYENLSKAYYEDFYLQSQKQASKLNAFADLNGNLASSSAVAGCKLEPSTPTDEELDALLQDVEKGDLNLPEEQPGREQQNVTRQLLMSPRLFDEPILNNVSLAQAMRQNSTNATDFVLHEFFTDLPTGGIDFGALLESTIPTPTIALNETDANYWFSNPQVRSDVQDSFAHRDDLLEQQSRVRRSPDQLVPSSGDEADLMMETMSPFFDVDSVKKAPLSAAEASLDQPCSSGSASSPDRRAEHDYVWNAGHYAAPTVTGAHARTGSFSEDDEDSTGSRVVGKLLPAKMEMDEDDYEDDIPHNSSPDSSASDAGAAGARRRGRQSKDEQLARSYNLPVTAADIAAMTLTEFQRLLRSDELNDAQRALIRKIRRRGKNKVAARTCRQRRGANMVMLETETSLLAQERNVEAARHAQLTDEVNREVELIDQLERELDE</sequence>
<evidence type="ECO:0000259" key="8">
    <source>
        <dbReference type="PROSITE" id="PS50217"/>
    </source>
</evidence>
<dbReference type="Pfam" id="PF03131">
    <property type="entry name" value="bZIP_Maf"/>
    <property type="match status" value="1"/>
</dbReference>
<keyword evidence="7" id="KW-0472">Membrane</keyword>
<dbReference type="GO" id="GO:0005634">
    <property type="term" value="C:nucleus"/>
    <property type="evidence" value="ECO:0007669"/>
    <property type="project" value="TreeGrafter"/>
</dbReference>
<dbReference type="PANTHER" id="PTHR24411">
    <property type="entry name" value="NUCLEAR FACTOR ERYTHROID 2-RELATED FACTOR"/>
    <property type="match status" value="1"/>
</dbReference>
<keyword evidence="3" id="KW-0010">Activator</keyword>
<dbReference type="InterPro" id="IPR004826">
    <property type="entry name" value="bZIP_Maf"/>
</dbReference>
<feature type="transmembrane region" description="Helical" evidence="7">
    <location>
        <begin position="21"/>
        <end position="41"/>
    </location>
</feature>
<keyword evidence="4" id="KW-0804">Transcription</keyword>
<organism evidence="9 10">
    <name type="scientific">Plectus sambesii</name>
    <dbReference type="NCBI Taxonomy" id="2011161"/>
    <lineage>
        <taxon>Eukaryota</taxon>
        <taxon>Metazoa</taxon>
        <taxon>Ecdysozoa</taxon>
        <taxon>Nematoda</taxon>
        <taxon>Chromadorea</taxon>
        <taxon>Plectida</taxon>
        <taxon>Plectina</taxon>
        <taxon>Plectoidea</taxon>
        <taxon>Plectidae</taxon>
        <taxon>Plectus</taxon>
    </lineage>
</organism>
<dbReference type="SMART" id="SM00338">
    <property type="entry name" value="BRLZ"/>
    <property type="match status" value="1"/>
</dbReference>
<dbReference type="InterPro" id="IPR047167">
    <property type="entry name" value="NFE2-like"/>
</dbReference>
<reference evidence="10" key="1">
    <citation type="submission" date="2022-11" db="UniProtKB">
        <authorList>
            <consortium name="WormBaseParasite"/>
        </authorList>
    </citation>
    <scope>IDENTIFICATION</scope>
</reference>
<keyword evidence="7" id="KW-0812">Transmembrane</keyword>
<feature type="region of interest" description="Disordered" evidence="6">
    <location>
        <begin position="461"/>
        <end position="531"/>
    </location>
</feature>
<evidence type="ECO:0000256" key="1">
    <source>
        <dbReference type="ARBA" id="ARBA00023015"/>
    </source>
</evidence>
<dbReference type="WBParaSite" id="PSAMB.scaffold699size43517.g8017.t1">
    <property type="protein sequence ID" value="PSAMB.scaffold699size43517.g8017.t1"/>
    <property type="gene ID" value="PSAMB.scaffold699size43517.g8017"/>
</dbReference>
<evidence type="ECO:0000256" key="4">
    <source>
        <dbReference type="ARBA" id="ARBA00023163"/>
    </source>
</evidence>
<dbReference type="PROSITE" id="PS50217">
    <property type="entry name" value="BZIP"/>
    <property type="match status" value="1"/>
</dbReference>
<feature type="region of interest" description="Disordered" evidence="6">
    <location>
        <begin position="418"/>
        <end position="439"/>
    </location>
</feature>
<keyword evidence="1" id="KW-0805">Transcription regulation</keyword>
<feature type="compositionally biased region" description="Polar residues" evidence="6">
    <location>
        <begin position="426"/>
        <end position="435"/>
    </location>
</feature>